<evidence type="ECO:0000313" key="2">
    <source>
        <dbReference type="EMBL" id="HAE4776295.1"/>
    </source>
</evidence>
<accession>A0A731YGY5</accession>
<protein>
    <submittedName>
        <fullName evidence="2">Uncharacterized protein</fullName>
    </submittedName>
</protein>
<reference evidence="2" key="1">
    <citation type="journal article" date="2018" name="Genome Biol.">
        <title>SKESA: strategic k-mer extension for scrupulous assemblies.</title>
        <authorList>
            <person name="Souvorov A."/>
            <person name="Agarwala R."/>
            <person name="Lipman D.J."/>
        </authorList>
    </citation>
    <scope>NUCLEOTIDE SEQUENCE</scope>
    <source>
        <strain evidence="2">M255</strain>
    </source>
</reference>
<sequence length="45" mass="5336">MYPQISLIEHNIYYQHRPRSPQSVSGGYGIKQATNHPENRRKRAR</sequence>
<feature type="region of interest" description="Disordered" evidence="1">
    <location>
        <begin position="16"/>
        <end position="45"/>
    </location>
</feature>
<proteinExistence type="predicted"/>
<dbReference type="EMBL" id="DAASBB010000059">
    <property type="protein sequence ID" value="HAE4776295.1"/>
    <property type="molecule type" value="Genomic_DNA"/>
</dbReference>
<name>A0A731YGY5_SALET</name>
<dbReference type="AlphaFoldDB" id="A0A731YGY5"/>
<reference evidence="2" key="2">
    <citation type="submission" date="2018-07" db="EMBL/GenBank/DDBJ databases">
        <authorList>
            <consortium name="NCBI Pathogen Detection Project"/>
        </authorList>
    </citation>
    <scope>NUCLEOTIDE SEQUENCE</scope>
    <source>
        <strain evidence="2">M255</strain>
    </source>
</reference>
<organism evidence="2">
    <name type="scientific">Salmonella enterica subsp. enterica serovar Poona</name>
    <dbReference type="NCBI Taxonomy" id="436295"/>
    <lineage>
        <taxon>Bacteria</taxon>
        <taxon>Pseudomonadati</taxon>
        <taxon>Pseudomonadota</taxon>
        <taxon>Gammaproteobacteria</taxon>
        <taxon>Enterobacterales</taxon>
        <taxon>Enterobacteriaceae</taxon>
        <taxon>Salmonella</taxon>
    </lineage>
</organism>
<evidence type="ECO:0000256" key="1">
    <source>
        <dbReference type="SAM" id="MobiDB-lite"/>
    </source>
</evidence>
<comment type="caution">
    <text evidence="2">The sequence shown here is derived from an EMBL/GenBank/DDBJ whole genome shotgun (WGS) entry which is preliminary data.</text>
</comment>
<gene>
    <name evidence="2" type="ORF">G4H14_004675</name>
</gene>